<dbReference type="SUPFAM" id="SSF47413">
    <property type="entry name" value="lambda repressor-like DNA-binding domains"/>
    <property type="match status" value="1"/>
</dbReference>
<accession>A0A7C4JQC5</accession>
<dbReference type="InterPro" id="IPR000843">
    <property type="entry name" value="HTH_LacI"/>
</dbReference>
<evidence type="ECO:0000256" key="4">
    <source>
        <dbReference type="ARBA" id="ARBA00023163"/>
    </source>
</evidence>
<dbReference type="PROSITE" id="PS50932">
    <property type="entry name" value="HTH_LACI_2"/>
    <property type="match status" value="1"/>
</dbReference>
<dbReference type="Pfam" id="PF13377">
    <property type="entry name" value="Peripla_BP_3"/>
    <property type="match status" value="1"/>
</dbReference>
<dbReference type="InterPro" id="IPR010982">
    <property type="entry name" value="Lambda_DNA-bd_dom_sf"/>
</dbReference>
<feature type="domain" description="HTH cro/C1-type" evidence="6">
    <location>
        <begin position="3"/>
        <end position="46"/>
    </location>
</feature>
<evidence type="ECO:0000313" key="7">
    <source>
        <dbReference type="EMBL" id="HGQ85211.1"/>
    </source>
</evidence>
<evidence type="ECO:0000256" key="3">
    <source>
        <dbReference type="ARBA" id="ARBA00023125"/>
    </source>
</evidence>
<proteinExistence type="predicted"/>
<keyword evidence="3" id="KW-0238">DNA-binding</keyword>
<keyword evidence="2" id="KW-0805">Transcription regulation</keyword>
<dbReference type="CDD" id="cd06291">
    <property type="entry name" value="PBP1_Qymf-like"/>
    <property type="match status" value="1"/>
</dbReference>
<dbReference type="PRINTS" id="PR00036">
    <property type="entry name" value="HTHLACI"/>
</dbReference>
<dbReference type="InterPro" id="IPR046335">
    <property type="entry name" value="LacI/GalR-like_sensor"/>
</dbReference>
<evidence type="ECO:0000259" key="5">
    <source>
        <dbReference type="PROSITE" id="PS50932"/>
    </source>
</evidence>
<organism evidence="7">
    <name type="scientific">Thermodesulfobacterium geofontis</name>
    <dbReference type="NCBI Taxonomy" id="1295609"/>
    <lineage>
        <taxon>Bacteria</taxon>
        <taxon>Pseudomonadati</taxon>
        <taxon>Thermodesulfobacteriota</taxon>
        <taxon>Thermodesulfobacteria</taxon>
        <taxon>Thermodesulfobacteriales</taxon>
        <taxon>Thermodesulfobacteriaceae</taxon>
        <taxon>Thermodesulfobacterium</taxon>
    </lineage>
</organism>
<dbReference type="PANTHER" id="PTHR30146:SF95">
    <property type="entry name" value="RIBOSE OPERON REPRESSOR"/>
    <property type="match status" value="1"/>
</dbReference>
<keyword evidence="1" id="KW-0678">Repressor</keyword>
<dbReference type="GO" id="GO:0003700">
    <property type="term" value="F:DNA-binding transcription factor activity"/>
    <property type="evidence" value="ECO:0007669"/>
    <property type="project" value="TreeGrafter"/>
</dbReference>
<protein>
    <submittedName>
        <fullName evidence="7">LacI family transcriptional regulator</fullName>
    </submittedName>
</protein>
<comment type="caution">
    <text evidence="7">The sequence shown here is derived from an EMBL/GenBank/DDBJ whole genome shotgun (WGS) entry which is preliminary data.</text>
</comment>
<dbReference type="EMBL" id="DSZN01000041">
    <property type="protein sequence ID" value="HGQ85211.1"/>
    <property type="molecule type" value="Genomic_DNA"/>
</dbReference>
<gene>
    <name evidence="7" type="ORF">ENT66_02210</name>
</gene>
<dbReference type="Pfam" id="PF00356">
    <property type="entry name" value="LacI"/>
    <property type="match status" value="1"/>
</dbReference>
<dbReference type="PANTHER" id="PTHR30146">
    <property type="entry name" value="LACI-RELATED TRANSCRIPTIONAL REPRESSOR"/>
    <property type="match status" value="1"/>
</dbReference>
<keyword evidence="4" id="KW-0804">Transcription</keyword>
<dbReference type="AlphaFoldDB" id="A0A7C4JQC5"/>
<evidence type="ECO:0000259" key="6">
    <source>
        <dbReference type="PROSITE" id="PS50943"/>
    </source>
</evidence>
<evidence type="ECO:0000256" key="2">
    <source>
        <dbReference type="ARBA" id="ARBA00023015"/>
    </source>
</evidence>
<sequence length="328" mass="37614">MPSLKDVAKRAGVSPTTVSRVLNNRGYISEETRRKVYKAMEELNYQPNEIARALFKKRSYFLGLIIPDISHPFFAEITKYIEYYAYLKGYKVLICNSYLDGHKEKEYIKMLKRHQVDGIIMGSHTLNVEDYKSINLPIVALDRYISEDIPCITSDNFTGAIMATNLLIERGCKYLAHISGPLELNTPANDRYYGFLKVVREKGIKHVVVETKLNKFEIEEYQKIIKDLFEKHPQIDGIFASSDLIAATVIRIADRFKKNVPKDLKVVGFDDISLASLLRPSLTTIRQDKDKMAQKLIEVLIDKIEGKNAESKYILPISLIERESTNIK</sequence>
<name>A0A7C4JQC5_9BACT</name>
<dbReference type="PROSITE" id="PS50943">
    <property type="entry name" value="HTH_CROC1"/>
    <property type="match status" value="1"/>
</dbReference>
<dbReference type="InterPro" id="IPR001387">
    <property type="entry name" value="Cro/C1-type_HTH"/>
</dbReference>
<dbReference type="GO" id="GO:0000976">
    <property type="term" value="F:transcription cis-regulatory region binding"/>
    <property type="evidence" value="ECO:0007669"/>
    <property type="project" value="TreeGrafter"/>
</dbReference>
<feature type="domain" description="HTH lacI-type" evidence="5">
    <location>
        <begin position="2"/>
        <end position="56"/>
    </location>
</feature>
<evidence type="ECO:0000256" key="1">
    <source>
        <dbReference type="ARBA" id="ARBA00022491"/>
    </source>
</evidence>
<dbReference type="PROSITE" id="PS00356">
    <property type="entry name" value="HTH_LACI_1"/>
    <property type="match status" value="1"/>
</dbReference>
<dbReference type="Gene3D" id="3.40.50.2300">
    <property type="match status" value="2"/>
</dbReference>
<dbReference type="CDD" id="cd01392">
    <property type="entry name" value="HTH_LacI"/>
    <property type="match status" value="1"/>
</dbReference>
<dbReference type="InterPro" id="IPR028082">
    <property type="entry name" value="Peripla_BP_I"/>
</dbReference>
<dbReference type="Gene3D" id="1.10.260.40">
    <property type="entry name" value="lambda repressor-like DNA-binding domains"/>
    <property type="match status" value="1"/>
</dbReference>
<reference evidence="7" key="1">
    <citation type="journal article" date="2020" name="mSystems">
        <title>Genome- and Community-Level Interaction Insights into Carbon Utilization and Element Cycling Functions of Hydrothermarchaeota in Hydrothermal Sediment.</title>
        <authorList>
            <person name="Zhou Z."/>
            <person name="Liu Y."/>
            <person name="Xu W."/>
            <person name="Pan J."/>
            <person name="Luo Z.H."/>
            <person name="Li M."/>
        </authorList>
    </citation>
    <scope>NUCLEOTIDE SEQUENCE [LARGE SCALE GENOMIC DNA]</scope>
    <source>
        <strain evidence="7">SpSt-6</strain>
    </source>
</reference>
<dbReference type="SUPFAM" id="SSF53822">
    <property type="entry name" value="Periplasmic binding protein-like I"/>
    <property type="match status" value="1"/>
</dbReference>
<dbReference type="SMART" id="SM00354">
    <property type="entry name" value="HTH_LACI"/>
    <property type="match status" value="1"/>
</dbReference>